<keyword evidence="7" id="KW-0998">Cell outer membrane</keyword>
<dbReference type="AlphaFoldDB" id="A0A2A4MN79"/>
<name>A0A2A4MN79_9GAMM</name>
<dbReference type="Gene3D" id="2.40.170.20">
    <property type="entry name" value="TonB-dependent receptor, beta-barrel domain"/>
    <property type="match status" value="1"/>
</dbReference>
<evidence type="ECO:0000256" key="4">
    <source>
        <dbReference type="ARBA" id="ARBA00022692"/>
    </source>
</evidence>
<dbReference type="SUPFAM" id="SSF56935">
    <property type="entry name" value="Porins"/>
    <property type="match status" value="1"/>
</dbReference>
<reference evidence="9" key="1">
    <citation type="submission" date="2017-08" db="EMBL/GenBank/DDBJ databases">
        <title>A dynamic microbial community with high functional redundancy inhabits the cold, oxic subseafloor aquifer.</title>
        <authorList>
            <person name="Tully B.J."/>
            <person name="Wheat C.G."/>
            <person name="Glazer B.T."/>
            <person name="Huber J.A."/>
        </authorList>
    </citation>
    <scope>NUCLEOTIDE SEQUENCE [LARGE SCALE GENOMIC DNA]</scope>
</reference>
<evidence type="ECO:0000256" key="3">
    <source>
        <dbReference type="ARBA" id="ARBA00022452"/>
    </source>
</evidence>
<dbReference type="EMBL" id="NVQR01000063">
    <property type="protein sequence ID" value="PCH61709.1"/>
    <property type="molecule type" value="Genomic_DNA"/>
</dbReference>
<proteinExistence type="predicted"/>
<dbReference type="GO" id="GO:0009279">
    <property type="term" value="C:cell outer membrane"/>
    <property type="evidence" value="ECO:0007669"/>
    <property type="project" value="UniProtKB-SubCell"/>
</dbReference>
<organism evidence="8 9">
    <name type="scientific">SAR86 cluster bacterium</name>
    <dbReference type="NCBI Taxonomy" id="2030880"/>
    <lineage>
        <taxon>Bacteria</taxon>
        <taxon>Pseudomonadati</taxon>
        <taxon>Pseudomonadota</taxon>
        <taxon>Gammaproteobacteria</taxon>
        <taxon>SAR86 cluster</taxon>
    </lineage>
</organism>
<dbReference type="PANTHER" id="PTHR30069">
    <property type="entry name" value="TONB-DEPENDENT OUTER MEMBRANE RECEPTOR"/>
    <property type="match status" value="1"/>
</dbReference>
<gene>
    <name evidence="8" type="ORF">COC19_04540</name>
</gene>
<dbReference type="GO" id="GO:0044718">
    <property type="term" value="P:siderophore transmembrane transport"/>
    <property type="evidence" value="ECO:0007669"/>
    <property type="project" value="TreeGrafter"/>
</dbReference>
<protein>
    <recommendedName>
        <fullName evidence="10">TonB-dependent receptor-like beta-barrel domain-containing protein</fullName>
    </recommendedName>
</protein>
<evidence type="ECO:0000256" key="5">
    <source>
        <dbReference type="ARBA" id="ARBA00022729"/>
    </source>
</evidence>
<evidence type="ECO:0000313" key="8">
    <source>
        <dbReference type="EMBL" id="PCH61709.1"/>
    </source>
</evidence>
<keyword evidence="3" id="KW-1134">Transmembrane beta strand</keyword>
<dbReference type="InterPro" id="IPR036942">
    <property type="entry name" value="Beta-barrel_TonB_sf"/>
</dbReference>
<sequence length="606" mass="68772">DYIELIRGTSGDLDIRGSSQIANITLYEEMADSSLQVEIRSDFFEDNTTEPGGSVSYSGKSGDLDYLISAVAEPRYDHRVRNEHSILGDFLPNDEIVEDTIRDQTQYTVSTNLGYQLNEQSSVRLNALYSQNDDTTTVDRSTLDLRDVSGLPYLERELIPGEQSNWEIGGDYEYNFANGNRAKILVIANETDNANIRERFEIDGSGVEIKNLYLNSASTLSERIARGSYTMDFLPSIFEGQSIEFGMESAQTILDSSLRLGQIVDGGIASDSFGGLVPVAIANANTKVEEQRYEGFAIHNWRINSKMSLESALVYETSDIEQSGDVSNSRTFSYFKPKFDYRYDITPKLQLRALVEKVVRQINFTDFVAATDNEDDDSNTQSGNTQLEPDFWWNYNLLVEYRLPEDVGVVSANLYKHHHRNFLQRIDVSPSPDNLQSANGNTGSGDMWVFEVKASVRLSMLNMPNVLVTTLASVRDSEYTDPFLGIDRRFNNYKRGQFDIGFRHDLPQWKMNWGIDLNNQIDGNTKRWDIDDIEDYYADPFLTGFAEIIAFDDITFRLDVKNISDADMCRDRTRYVGHIRDNILEEIEYSCRGSGTVFSLKVSSTF</sequence>
<evidence type="ECO:0000256" key="6">
    <source>
        <dbReference type="ARBA" id="ARBA00023136"/>
    </source>
</evidence>
<keyword evidence="6" id="KW-0472">Membrane</keyword>
<evidence type="ECO:0000256" key="2">
    <source>
        <dbReference type="ARBA" id="ARBA00022448"/>
    </source>
</evidence>
<feature type="non-terminal residue" evidence="8">
    <location>
        <position position="1"/>
    </location>
</feature>
<evidence type="ECO:0000313" key="9">
    <source>
        <dbReference type="Proteomes" id="UP000218172"/>
    </source>
</evidence>
<comment type="subcellular location">
    <subcellularLocation>
        <location evidence="1">Cell outer membrane</location>
        <topology evidence="1">Multi-pass membrane protein</topology>
    </subcellularLocation>
</comment>
<evidence type="ECO:0000256" key="7">
    <source>
        <dbReference type="ARBA" id="ARBA00023237"/>
    </source>
</evidence>
<dbReference type="InterPro" id="IPR039426">
    <property type="entry name" value="TonB-dep_rcpt-like"/>
</dbReference>
<evidence type="ECO:0000256" key="1">
    <source>
        <dbReference type="ARBA" id="ARBA00004571"/>
    </source>
</evidence>
<dbReference type="Proteomes" id="UP000218172">
    <property type="component" value="Unassembled WGS sequence"/>
</dbReference>
<dbReference type="GO" id="GO:0015344">
    <property type="term" value="F:siderophore uptake transmembrane transporter activity"/>
    <property type="evidence" value="ECO:0007669"/>
    <property type="project" value="TreeGrafter"/>
</dbReference>
<accession>A0A2A4MN79</accession>
<keyword evidence="4" id="KW-0812">Transmembrane</keyword>
<keyword evidence="5" id="KW-0732">Signal</keyword>
<comment type="caution">
    <text evidence="8">The sequence shown here is derived from an EMBL/GenBank/DDBJ whole genome shotgun (WGS) entry which is preliminary data.</text>
</comment>
<dbReference type="PANTHER" id="PTHR30069:SF29">
    <property type="entry name" value="HEMOGLOBIN AND HEMOGLOBIN-HAPTOGLOBIN-BINDING PROTEIN 1-RELATED"/>
    <property type="match status" value="1"/>
</dbReference>
<evidence type="ECO:0008006" key="10">
    <source>
        <dbReference type="Google" id="ProtNLM"/>
    </source>
</evidence>
<keyword evidence="2" id="KW-0813">Transport</keyword>